<dbReference type="AlphaFoldDB" id="A0A3N0EWS2"/>
<gene>
    <name evidence="1" type="ORF">ED312_03685</name>
</gene>
<organism evidence="1 2">
    <name type="scientific">Sinomicrobium pectinilyticum</name>
    <dbReference type="NCBI Taxonomy" id="1084421"/>
    <lineage>
        <taxon>Bacteria</taxon>
        <taxon>Pseudomonadati</taxon>
        <taxon>Bacteroidota</taxon>
        <taxon>Flavobacteriia</taxon>
        <taxon>Flavobacteriales</taxon>
        <taxon>Flavobacteriaceae</taxon>
        <taxon>Sinomicrobium</taxon>
    </lineage>
</organism>
<dbReference type="SUPFAM" id="SSF49265">
    <property type="entry name" value="Fibronectin type III"/>
    <property type="match status" value="1"/>
</dbReference>
<dbReference type="InterPro" id="IPR036116">
    <property type="entry name" value="FN3_sf"/>
</dbReference>
<comment type="caution">
    <text evidence="1">The sequence shown here is derived from an EMBL/GenBank/DDBJ whole genome shotgun (WGS) entry which is preliminary data.</text>
</comment>
<protein>
    <recommendedName>
        <fullName evidence="3">Fibronectin type III domain-containing protein</fullName>
    </recommendedName>
</protein>
<evidence type="ECO:0008006" key="3">
    <source>
        <dbReference type="Google" id="ProtNLM"/>
    </source>
</evidence>
<evidence type="ECO:0000313" key="1">
    <source>
        <dbReference type="EMBL" id="RNL92274.1"/>
    </source>
</evidence>
<evidence type="ECO:0000313" key="2">
    <source>
        <dbReference type="Proteomes" id="UP000267469"/>
    </source>
</evidence>
<reference evidence="1 2" key="1">
    <citation type="submission" date="2018-10" db="EMBL/GenBank/DDBJ databases">
        <title>Sinomicrobium pectinilyticum sp. nov., a pectinase-producing bacterium isolated from alkaline and saline soil, and emended description of the genus Sinomicrobium.</title>
        <authorList>
            <person name="Cheng B."/>
            <person name="Li C."/>
            <person name="Lai Q."/>
            <person name="Du M."/>
            <person name="Shao Z."/>
            <person name="Xu P."/>
            <person name="Yang C."/>
        </authorList>
    </citation>
    <scope>NUCLEOTIDE SEQUENCE [LARGE SCALE GENOMIC DNA]</scope>
    <source>
        <strain evidence="1 2">5DNS001</strain>
    </source>
</reference>
<name>A0A3N0EWS2_SINP1</name>
<proteinExistence type="predicted"/>
<sequence>MSDTDLASLATRTVNALQTNTNFPDLNPPFTEYESAALDYVARQAITANGRASGMQKEEKDEARAAVLKLMRAVTSYINNFTEISSIQLSSGFLPANDPKRGRAPDAPTWTRIRRSNRPAEILLGFEAVREAYQYEMQIAEKLDEQGKPLWRSLPLISDSRGNYYAPVTDGVRYHFRVRSLNRHGMSAWSPVATRTAWVD</sequence>
<accession>A0A3N0EWS2</accession>
<dbReference type="EMBL" id="RJTM01000018">
    <property type="protein sequence ID" value="RNL92274.1"/>
    <property type="molecule type" value="Genomic_DNA"/>
</dbReference>
<keyword evidence="2" id="KW-1185">Reference proteome</keyword>
<dbReference type="Proteomes" id="UP000267469">
    <property type="component" value="Unassembled WGS sequence"/>
</dbReference>